<keyword evidence="2" id="KW-1185">Reference proteome</keyword>
<sequence length="99" mass="11559">MPKKSTLLLENVCQQISLDEAAKLLGWAKPTLQSFMSRQQRDQDEWRWLKGVVYFQTSEMGAIVFNRYMLSMWQIAKSQNDPGIYLNAISRFQEVVRGN</sequence>
<proteinExistence type="predicted"/>
<protein>
    <submittedName>
        <fullName evidence="1">Uncharacterized protein</fullName>
    </submittedName>
</protein>
<accession>A0A1Z4JI06</accession>
<evidence type="ECO:0000313" key="1">
    <source>
        <dbReference type="EMBL" id="BAY56392.1"/>
    </source>
</evidence>
<dbReference type="Proteomes" id="UP000217895">
    <property type="component" value="Chromosome"/>
</dbReference>
<dbReference type="AlphaFoldDB" id="A0A1Z4JI06"/>
<organism evidence="1 2">
    <name type="scientific">Leptolyngbya boryana NIES-2135</name>
    <dbReference type="NCBI Taxonomy" id="1973484"/>
    <lineage>
        <taxon>Bacteria</taxon>
        <taxon>Bacillati</taxon>
        <taxon>Cyanobacteriota</taxon>
        <taxon>Cyanophyceae</taxon>
        <taxon>Leptolyngbyales</taxon>
        <taxon>Leptolyngbyaceae</taxon>
        <taxon>Leptolyngbya group</taxon>
        <taxon>Leptolyngbya</taxon>
    </lineage>
</organism>
<reference evidence="1 2" key="1">
    <citation type="submission" date="2017-06" db="EMBL/GenBank/DDBJ databases">
        <title>Genome sequencing of cyanobaciteial culture collection at National Institute for Environmental Studies (NIES).</title>
        <authorList>
            <person name="Hirose Y."/>
            <person name="Shimura Y."/>
            <person name="Fujisawa T."/>
            <person name="Nakamura Y."/>
            <person name="Kawachi M."/>
        </authorList>
    </citation>
    <scope>NUCLEOTIDE SEQUENCE [LARGE SCALE GENOMIC DNA]</scope>
    <source>
        <strain evidence="1 2">NIES-2135</strain>
    </source>
</reference>
<evidence type="ECO:0000313" key="2">
    <source>
        <dbReference type="Proteomes" id="UP000217895"/>
    </source>
</evidence>
<name>A0A1Z4JI06_LEPBY</name>
<gene>
    <name evidence="1" type="ORF">NIES2135_32230</name>
</gene>
<dbReference type="EMBL" id="AP018203">
    <property type="protein sequence ID" value="BAY56392.1"/>
    <property type="molecule type" value="Genomic_DNA"/>
</dbReference>